<accession>A0AAE1N3B6</accession>
<dbReference type="InterPro" id="IPR050796">
    <property type="entry name" value="SCF_F-box_component"/>
</dbReference>
<comment type="caution">
    <text evidence="2">The sequence shown here is derived from an EMBL/GenBank/DDBJ whole genome shotgun (WGS) entry which is preliminary data.</text>
</comment>
<reference evidence="2" key="1">
    <citation type="submission" date="2023-10" db="EMBL/GenBank/DDBJ databases">
        <title>Chromosome-level genome of the transformable northern wattle, Acacia crassicarpa.</title>
        <authorList>
            <person name="Massaro I."/>
            <person name="Sinha N.R."/>
            <person name="Poethig S."/>
            <person name="Leichty A.R."/>
        </authorList>
    </citation>
    <scope>NUCLEOTIDE SEQUENCE</scope>
    <source>
        <strain evidence="2">Acra3RX</strain>
        <tissue evidence="2">Leaf</tissue>
    </source>
</reference>
<proteinExistence type="predicted"/>
<dbReference type="InterPro" id="IPR006527">
    <property type="entry name" value="F-box-assoc_dom_typ1"/>
</dbReference>
<evidence type="ECO:0000313" key="3">
    <source>
        <dbReference type="Proteomes" id="UP001293593"/>
    </source>
</evidence>
<dbReference type="Pfam" id="PF07734">
    <property type="entry name" value="FBA_1"/>
    <property type="match status" value="1"/>
</dbReference>
<dbReference type="AlphaFoldDB" id="A0AAE1N3B6"/>
<feature type="domain" description="F-box associated beta-propeller type 1" evidence="1">
    <location>
        <begin position="87"/>
        <end position="170"/>
    </location>
</feature>
<dbReference type="Proteomes" id="UP001293593">
    <property type="component" value="Unassembled WGS sequence"/>
</dbReference>
<dbReference type="EMBL" id="JAWXYG010000002">
    <property type="protein sequence ID" value="KAK4282294.1"/>
    <property type="molecule type" value="Genomic_DNA"/>
</dbReference>
<protein>
    <recommendedName>
        <fullName evidence="1">F-box associated beta-propeller type 1 domain-containing protein</fullName>
    </recommendedName>
</protein>
<sequence length="181" mass="21115">MAMNKTVRDLLIRLPLRILIPFRSVCMWSGLLRNSSFILEHLNYHSNKNSLLIIQRFYWDQQRSGLELFLFEIQSKKIQEFHVPRVTDSDMGFNIVGSCNGLICVCHCSHDPSSCVFLWNPTTSQIRRILELSNNALLPHKAPPYCLLGFSYNARVNDYEVVRIYHSHAMEIERKQCAQKD</sequence>
<evidence type="ECO:0000259" key="1">
    <source>
        <dbReference type="Pfam" id="PF07734"/>
    </source>
</evidence>
<name>A0AAE1N3B6_9FABA</name>
<keyword evidence="3" id="KW-1185">Reference proteome</keyword>
<dbReference type="PANTHER" id="PTHR31672">
    <property type="entry name" value="BNACNNG10540D PROTEIN"/>
    <property type="match status" value="1"/>
</dbReference>
<organism evidence="2 3">
    <name type="scientific">Acacia crassicarpa</name>
    <name type="common">northern wattle</name>
    <dbReference type="NCBI Taxonomy" id="499986"/>
    <lineage>
        <taxon>Eukaryota</taxon>
        <taxon>Viridiplantae</taxon>
        <taxon>Streptophyta</taxon>
        <taxon>Embryophyta</taxon>
        <taxon>Tracheophyta</taxon>
        <taxon>Spermatophyta</taxon>
        <taxon>Magnoliopsida</taxon>
        <taxon>eudicotyledons</taxon>
        <taxon>Gunneridae</taxon>
        <taxon>Pentapetalae</taxon>
        <taxon>rosids</taxon>
        <taxon>fabids</taxon>
        <taxon>Fabales</taxon>
        <taxon>Fabaceae</taxon>
        <taxon>Caesalpinioideae</taxon>
        <taxon>mimosoid clade</taxon>
        <taxon>Acacieae</taxon>
        <taxon>Acacia</taxon>
    </lineage>
</organism>
<evidence type="ECO:0000313" key="2">
    <source>
        <dbReference type="EMBL" id="KAK4282294.1"/>
    </source>
</evidence>
<gene>
    <name evidence="2" type="ORF">QN277_013690</name>
</gene>
<dbReference type="PANTHER" id="PTHR31672:SF13">
    <property type="entry name" value="F-BOX PROTEIN CPR30-LIKE"/>
    <property type="match status" value="1"/>
</dbReference>